<reference evidence="3" key="1">
    <citation type="journal article" date="2020" name="Fungal Divers.">
        <title>Resolving the Mortierellaceae phylogeny through synthesis of multi-gene phylogenetics and phylogenomics.</title>
        <authorList>
            <person name="Vandepol N."/>
            <person name="Liber J."/>
            <person name="Desiro A."/>
            <person name="Na H."/>
            <person name="Kennedy M."/>
            <person name="Barry K."/>
            <person name="Grigoriev I.V."/>
            <person name="Miller A.N."/>
            <person name="O'Donnell K."/>
            <person name="Stajich J.E."/>
            <person name="Bonito G."/>
        </authorList>
    </citation>
    <scope>NUCLEOTIDE SEQUENCE</scope>
    <source>
        <strain evidence="3">MES-2147</strain>
    </source>
</reference>
<name>A0A9P6MA39_9FUNG</name>
<sequence length="147" mass="16361">MKTTFFPLAIALISLTFYTSAAPTPVIHSKVSSNSLRSAFSAFSPATDRRTAPIDLCQPGRPDSGSNPICNPNNYHYHPPNNGDTNTGESHENISPSNGSHSSEGHREQSQNQQLDEKNDEARIVRENQRPNNNLRKRYTKERAQGR</sequence>
<evidence type="ECO:0000256" key="2">
    <source>
        <dbReference type="SAM" id="SignalP"/>
    </source>
</evidence>
<proteinExistence type="predicted"/>
<evidence type="ECO:0000313" key="4">
    <source>
        <dbReference type="Proteomes" id="UP000749646"/>
    </source>
</evidence>
<keyword evidence="2" id="KW-0732">Signal</keyword>
<evidence type="ECO:0000313" key="3">
    <source>
        <dbReference type="EMBL" id="KAF9983815.1"/>
    </source>
</evidence>
<evidence type="ECO:0008006" key="5">
    <source>
        <dbReference type="Google" id="ProtNLM"/>
    </source>
</evidence>
<feature type="compositionally biased region" description="Low complexity" evidence="1">
    <location>
        <begin position="71"/>
        <end position="82"/>
    </location>
</feature>
<accession>A0A9P6MA39</accession>
<dbReference type="Proteomes" id="UP000749646">
    <property type="component" value="Unassembled WGS sequence"/>
</dbReference>
<feature type="compositionally biased region" description="Basic and acidic residues" evidence="1">
    <location>
        <begin position="103"/>
        <end position="129"/>
    </location>
</feature>
<dbReference type="AlphaFoldDB" id="A0A9P6MA39"/>
<protein>
    <recommendedName>
        <fullName evidence="5">Secreted protein</fullName>
    </recommendedName>
</protein>
<feature type="chain" id="PRO_5040202916" description="Secreted protein" evidence="2">
    <location>
        <begin position="22"/>
        <end position="147"/>
    </location>
</feature>
<dbReference type="EMBL" id="JAAAHW010003442">
    <property type="protein sequence ID" value="KAF9983815.1"/>
    <property type="molecule type" value="Genomic_DNA"/>
</dbReference>
<evidence type="ECO:0000256" key="1">
    <source>
        <dbReference type="SAM" id="MobiDB-lite"/>
    </source>
</evidence>
<dbReference type="OrthoDB" id="10572792at2759"/>
<gene>
    <name evidence="3" type="ORF">BGZ65_001388</name>
</gene>
<comment type="caution">
    <text evidence="3">The sequence shown here is derived from an EMBL/GenBank/DDBJ whole genome shotgun (WGS) entry which is preliminary data.</text>
</comment>
<feature type="signal peptide" evidence="2">
    <location>
        <begin position="1"/>
        <end position="21"/>
    </location>
</feature>
<organism evidence="3 4">
    <name type="scientific">Modicella reniformis</name>
    <dbReference type="NCBI Taxonomy" id="1440133"/>
    <lineage>
        <taxon>Eukaryota</taxon>
        <taxon>Fungi</taxon>
        <taxon>Fungi incertae sedis</taxon>
        <taxon>Mucoromycota</taxon>
        <taxon>Mortierellomycotina</taxon>
        <taxon>Mortierellomycetes</taxon>
        <taxon>Mortierellales</taxon>
        <taxon>Mortierellaceae</taxon>
        <taxon>Modicella</taxon>
    </lineage>
</organism>
<feature type="region of interest" description="Disordered" evidence="1">
    <location>
        <begin position="43"/>
        <end position="147"/>
    </location>
</feature>
<keyword evidence="4" id="KW-1185">Reference proteome</keyword>
<feature type="compositionally biased region" description="Polar residues" evidence="1">
    <location>
        <begin position="83"/>
        <end position="102"/>
    </location>
</feature>